<dbReference type="RefSeq" id="WP_398659272.1">
    <property type="nucleotide sequence ID" value="NZ_JBITDC010000012.1"/>
</dbReference>
<evidence type="ECO:0000256" key="1">
    <source>
        <dbReference type="SAM" id="Phobius"/>
    </source>
</evidence>
<dbReference type="Proteomes" id="UP001612415">
    <property type="component" value="Unassembled WGS sequence"/>
</dbReference>
<feature type="transmembrane region" description="Helical" evidence="1">
    <location>
        <begin position="184"/>
        <end position="207"/>
    </location>
</feature>
<comment type="caution">
    <text evidence="3">The sequence shown here is derived from an EMBL/GenBank/DDBJ whole genome shotgun (WGS) entry which is preliminary data.</text>
</comment>
<dbReference type="GO" id="GO:0016746">
    <property type="term" value="F:acyltransferase activity"/>
    <property type="evidence" value="ECO:0007669"/>
    <property type="project" value="UniProtKB-KW"/>
</dbReference>
<accession>A0ABW7Y8N9</accession>
<evidence type="ECO:0000313" key="3">
    <source>
        <dbReference type="EMBL" id="MFI5678746.1"/>
    </source>
</evidence>
<keyword evidence="1" id="KW-0812">Transmembrane</keyword>
<keyword evidence="3" id="KW-0808">Transferase</keyword>
<dbReference type="EMBL" id="JBITDC010000012">
    <property type="protein sequence ID" value="MFI5678746.1"/>
    <property type="molecule type" value="Genomic_DNA"/>
</dbReference>
<organism evidence="3 4">
    <name type="scientific">Streptomyces cellulosae</name>
    <dbReference type="NCBI Taxonomy" id="1968"/>
    <lineage>
        <taxon>Bacteria</taxon>
        <taxon>Bacillati</taxon>
        <taxon>Actinomycetota</taxon>
        <taxon>Actinomycetes</taxon>
        <taxon>Kitasatosporales</taxon>
        <taxon>Streptomycetaceae</taxon>
        <taxon>Streptomyces</taxon>
    </lineage>
</organism>
<feature type="transmembrane region" description="Helical" evidence="1">
    <location>
        <begin position="109"/>
        <end position="128"/>
    </location>
</feature>
<reference evidence="3 4" key="1">
    <citation type="submission" date="2024-10" db="EMBL/GenBank/DDBJ databases">
        <title>The Natural Products Discovery Center: Release of the First 8490 Sequenced Strains for Exploring Actinobacteria Biosynthetic Diversity.</title>
        <authorList>
            <person name="Kalkreuter E."/>
            <person name="Kautsar S.A."/>
            <person name="Yang D."/>
            <person name="Bader C.D."/>
            <person name="Teijaro C.N."/>
            <person name="Fluegel L."/>
            <person name="Davis C.M."/>
            <person name="Simpson J.R."/>
            <person name="Lauterbach L."/>
            <person name="Steele A.D."/>
            <person name="Gui C."/>
            <person name="Meng S."/>
            <person name="Li G."/>
            <person name="Viehrig K."/>
            <person name="Ye F."/>
            <person name="Su P."/>
            <person name="Kiefer A.F."/>
            <person name="Nichols A."/>
            <person name="Cepeda A.J."/>
            <person name="Yan W."/>
            <person name="Fan B."/>
            <person name="Jiang Y."/>
            <person name="Adhikari A."/>
            <person name="Zheng C.-J."/>
            <person name="Schuster L."/>
            <person name="Cowan T.M."/>
            <person name="Smanski M.J."/>
            <person name="Chevrette M.G."/>
            <person name="De Carvalho L.P.S."/>
            <person name="Shen B."/>
        </authorList>
    </citation>
    <scope>NUCLEOTIDE SEQUENCE [LARGE SCALE GENOMIC DNA]</scope>
    <source>
        <strain evidence="3 4">NPDC051599</strain>
    </source>
</reference>
<feature type="transmembrane region" description="Helical" evidence="1">
    <location>
        <begin position="75"/>
        <end position="97"/>
    </location>
</feature>
<feature type="transmembrane region" description="Helical" evidence="1">
    <location>
        <begin position="219"/>
        <end position="234"/>
    </location>
</feature>
<protein>
    <submittedName>
        <fullName evidence="3">Acyltransferase family protein</fullName>
        <ecNumber evidence="3">2.3.-.-</ecNumber>
    </submittedName>
</protein>
<keyword evidence="3" id="KW-0012">Acyltransferase</keyword>
<feature type="transmembrane region" description="Helical" evidence="1">
    <location>
        <begin position="134"/>
        <end position="152"/>
    </location>
</feature>
<dbReference type="EC" id="2.3.-.-" evidence="3"/>
<gene>
    <name evidence="3" type="ORF">ACIA8P_29460</name>
</gene>
<evidence type="ECO:0000259" key="2">
    <source>
        <dbReference type="Pfam" id="PF01757"/>
    </source>
</evidence>
<feature type="transmembrane region" description="Helical" evidence="1">
    <location>
        <begin position="35"/>
        <end position="55"/>
    </location>
</feature>
<sequence>MPVKNYRTLHGIRGVAALCIVALHSPRMFGTMPGFLGLAVDLFFVLSGFVLAHAYEDRFRQGTTPLTFLRQRWMRLYPLYAVGLLLGIVHQAMCILYDSPTVAWTWTDLLIALPFAVFMLPAPLSLAFPFNGPMWSIFFELLANLLWAVFWRPLQSTRVLAGTVVVCGGFYSWALMHWENPGLGLTWVTFPGGLARVGYSFAAGLLIYRLRDKVRTPRIPPLVLMGVLPAMAFFRPGPTGQLLSVLFVFPLVVLLGSRSEPGSGTQRVYESLGKASYCVYVLHRPLAALLYAVVLRFSGQPLESFAPWGGFVFMAVLVAGGLVLTDTFETPARRWLTRRLGVKGREPLPAPGRVVLPRGRAAEGDGAAVVAAPAPPGARPHAGP</sequence>
<dbReference type="Pfam" id="PF01757">
    <property type="entry name" value="Acyl_transf_3"/>
    <property type="match status" value="1"/>
</dbReference>
<keyword evidence="4" id="KW-1185">Reference proteome</keyword>
<feature type="transmembrane region" description="Helical" evidence="1">
    <location>
        <begin position="159"/>
        <end position="178"/>
    </location>
</feature>
<dbReference type="PANTHER" id="PTHR23028:SF134">
    <property type="entry name" value="PUTATIVE (AFU_ORTHOLOGUE AFUA_4G08520)-RELATED"/>
    <property type="match status" value="1"/>
</dbReference>
<feature type="transmembrane region" description="Helical" evidence="1">
    <location>
        <begin position="240"/>
        <end position="256"/>
    </location>
</feature>
<keyword evidence="1" id="KW-0472">Membrane</keyword>
<feature type="transmembrane region" description="Helical" evidence="1">
    <location>
        <begin position="305"/>
        <end position="324"/>
    </location>
</feature>
<dbReference type="InterPro" id="IPR002656">
    <property type="entry name" value="Acyl_transf_3_dom"/>
</dbReference>
<evidence type="ECO:0000313" key="4">
    <source>
        <dbReference type="Proteomes" id="UP001612415"/>
    </source>
</evidence>
<keyword evidence="1" id="KW-1133">Transmembrane helix</keyword>
<feature type="transmembrane region" description="Helical" evidence="1">
    <location>
        <begin position="277"/>
        <end position="299"/>
    </location>
</feature>
<proteinExistence type="predicted"/>
<feature type="domain" description="Acyltransferase 3" evidence="2">
    <location>
        <begin position="9"/>
        <end position="320"/>
    </location>
</feature>
<name>A0ABW7Y8N9_STRCE</name>
<dbReference type="PANTHER" id="PTHR23028">
    <property type="entry name" value="ACETYLTRANSFERASE"/>
    <property type="match status" value="1"/>
</dbReference>
<dbReference type="InterPro" id="IPR050879">
    <property type="entry name" value="Acyltransferase_3"/>
</dbReference>